<dbReference type="PROSITE" id="PS01039">
    <property type="entry name" value="SBP_BACTERIAL_3"/>
    <property type="match status" value="1"/>
</dbReference>
<dbReference type="InterPro" id="IPR051455">
    <property type="entry name" value="Bact_solute-bind_prot3"/>
</dbReference>
<dbReference type="Proteomes" id="UP000236743">
    <property type="component" value="Unassembled WGS sequence"/>
</dbReference>
<evidence type="ECO:0000256" key="4">
    <source>
        <dbReference type="RuleBase" id="RU003744"/>
    </source>
</evidence>
<dbReference type="EMBL" id="FNUY01000004">
    <property type="protein sequence ID" value="SEG27631.1"/>
    <property type="molecule type" value="Genomic_DNA"/>
</dbReference>
<dbReference type="SMART" id="SM00062">
    <property type="entry name" value="PBPb"/>
    <property type="match status" value="1"/>
</dbReference>
<protein>
    <submittedName>
        <fullName evidence="7">Amino acid ABC transporter substrate-binding protein, PAAT family</fullName>
    </submittedName>
</protein>
<accession>A0A1H5YU33</accession>
<evidence type="ECO:0000313" key="8">
    <source>
        <dbReference type="Proteomes" id="UP000236743"/>
    </source>
</evidence>
<dbReference type="PANTHER" id="PTHR30085">
    <property type="entry name" value="AMINO ACID ABC TRANSPORTER PERMEASE"/>
    <property type="match status" value="1"/>
</dbReference>
<dbReference type="OrthoDB" id="6192933at2"/>
<sequence>MTSRFAKPRFAKPLAAISLLATCLAFGGGAQADQLDRVKQRGKLIAGIKNDYPPFGSLDAKGEIKGFEIDLAKFVAKQIFGSDTAIELVPVIASNRIELLNAGRIDVIFATLGKNADRAKVLDFTEEYYKMAGIVLLAARDTPVKTWEDVKGRKLCGIQGNLYNRTLSEKYGAETVLFTGTAEMFKAFQDNRCEGIAFDGPILTMKVAEDGWKDKYRIALETFDYIPIAGGVRKGEAAFLATVNKAIIAAEAANVLTSAEQSFHMGASDYVTKRAAEAAAKVKAN</sequence>
<proteinExistence type="inferred from homology"/>
<dbReference type="GO" id="GO:0005576">
    <property type="term" value="C:extracellular region"/>
    <property type="evidence" value="ECO:0007669"/>
    <property type="project" value="TreeGrafter"/>
</dbReference>
<comment type="similarity">
    <text evidence="1 4">Belongs to the bacterial solute-binding protein 3 family.</text>
</comment>
<dbReference type="GO" id="GO:0006865">
    <property type="term" value="P:amino acid transport"/>
    <property type="evidence" value="ECO:0007669"/>
    <property type="project" value="TreeGrafter"/>
</dbReference>
<feature type="domain" description="Solute-binding protein family 3/N-terminal" evidence="6">
    <location>
        <begin position="43"/>
        <end position="264"/>
    </location>
</feature>
<evidence type="ECO:0000313" key="7">
    <source>
        <dbReference type="EMBL" id="SEG27631.1"/>
    </source>
</evidence>
<organism evidence="7 8">
    <name type="scientific">Bosea lathyri</name>
    <dbReference type="NCBI Taxonomy" id="1036778"/>
    <lineage>
        <taxon>Bacteria</taxon>
        <taxon>Pseudomonadati</taxon>
        <taxon>Pseudomonadota</taxon>
        <taxon>Alphaproteobacteria</taxon>
        <taxon>Hyphomicrobiales</taxon>
        <taxon>Boseaceae</taxon>
        <taxon>Bosea</taxon>
    </lineage>
</organism>
<feature type="signal peptide" evidence="5">
    <location>
        <begin position="1"/>
        <end position="32"/>
    </location>
</feature>
<name>A0A1H5YU33_9HYPH</name>
<dbReference type="SUPFAM" id="SSF53850">
    <property type="entry name" value="Periplasmic binding protein-like II"/>
    <property type="match status" value="1"/>
</dbReference>
<dbReference type="AlphaFoldDB" id="A0A1H5YU33"/>
<dbReference type="Pfam" id="PF00497">
    <property type="entry name" value="SBP_bac_3"/>
    <property type="match status" value="1"/>
</dbReference>
<evidence type="ECO:0000256" key="3">
    <source>
        <dbReference type="ARBA" id="ARBA00022729"/>
    </source>
</evidence>
<dbReference type="RefSeq" id="WP_103872552.1">
    <property type="nucleotide sequence ID" value="NZ_FNUY01000004.1"/>
</dbReference>
<evidence type="ECO:0000256" key="2">
    <source>
        <dbReference type="ARBA" id="ARBA00022448"/>
    </source>
</evidence>
<gene>
    <name evidence="7" type="ORF">SAMN04488115_10496</name>
</gene>
<keyword evidence="8" id="KW-1185">Reference proteome</keyword>
<dbReference type="PANTHER" id="PTHR30085:SF6">
    <property type="entry name" value="ABC TRANSPORTER GLUTAMINE-BINDING PROTEIN GLNH"/>
    <property type="match status" value="1"/>
</dbReference>
<dbReference type="Gene3D" id="3.40.190.10">
    <property type="entry name" value="Periplasmic binding protein-like II"/>
    <property type="match status" value="2"/>
</dbReference>
<evidence type="ECO:0000259" key="6">
    <source>
        <dbReference type="SMART" id="SM00062"/>
    </source>
</evidence>
<feature type="chain" id="PRO_5009290891" evidence="5">
    <location>
        <begin position="33"/>
        <end position="285"/>
    </location>
</feature>
<evidence type="ECO:0000256" key="1">
    <source>
        <dbReference type="ARBA" id="ARBA00010333"/>
    </source>
</evidence>
<keyword evidence="2" id="KW-0813">Transport</keyword>
<dbReference type="InterPro" id="IPR018313">
    <property type="entry name" value="SBP_3_CS"/>
</dbReference>
<evidence type="ECO:0000256" key="5">
    <source>
        <dbReference type="SAM" id="SignalP"/>
    </source>
</evidence>
<dbReference type="GO" id="GO:0030288">
    <property type="term" value="C:outer membrane-bounded periplasmic space"/>
    <property type="evidence" value="ECO:0007669"/>
    <property type="project" value="TreeGrafter"/>
</dbReference>
<dbReference type="InterPro" id="IPR001638">
    <property type="entry name" value="Solute-binding_3/MltF_N"/>
</dbReference>
<reference evidence="7 8" key="1">
    <citation type="submission" date="2016-10" db="EMBL/GenBank/DDBJ databases">
        <authorList>
            <person name="de Groot N.N."/>
        </authorList>
    </citation>
    <scope>NUCLEOTIDE SEQUENCE [LARGE SCALE GENOMIC DNA]</scope>
    <source>
        <strain evidence="7 8">DSM 26656</strain>
    </source>
</reference>
<keyword evidence="3 5" id="KW-0732">Signal</keyword>